<dbReference type="Pfam" id="PF07250">
    <property type="entry name" value="Glyoxal_oxid_N"/>
    <property type="match status" value="1"/>
</dbReference>
<keyword evidence="1 2" id="KW-0732">Signal</keyword>
<dbReference type="Pfam" id="PF09118">
    <property type="entry name" value="GO-like_E_set"/>
    <property type="match status" value="1"/>
</dbReference>
<dbReference type="InterPro" id="IPR015202">
    <property type="entry name" value="GO-like_E_set"/>
</dbReference>
<dbReference type="InterPro" id="IPR009880">
    <property type="entry name" value="Glyoxal_oxidase_N"/>
</dbReference>
<evidence type="ECO:0000313" key="6">
    <source>
        <dbReference type="EnsemblPlants" id="Pp3c12_9480V3.1"/>
    </source>
</evidence>
<evidence type="ECO:0000313" key="5">
    <source>
        <dbReference type="EMBL" id="PNR43654.1"/>
    </source>
</evidence>
<feature type="domain" description="Glyoxal oxidase N-terminal" evidence="3">
    <location>
        <begin position="70"/>
        <end position="447"/>
    </location>
</feature>
<dbReference type="SUPFAM" id="SSF50965">
    <property type="entry name" value="Galactose oxidase, central domain"/>
    <property type="match status" value="1"/>
</dbReference>
<protein>
    <recommendedName>
        <fullName evidence="8">Galactose oxidase-like Early set domain-containing protein</fullName>
    </recommendedName>
</protein>
<dbReference type="InterPro" id="IPR014756">
    <property type="entry name" value="Ig_E-set"/>
</dbReference>
<dbReference type="AlphaFoldDB" id="A0A2K1JQ33"/>
<reference evidence="5 7" key="1">
    <citation type="journal article" date="2008" name="Science">
        <title>The Physcomitrella genome reveals evolutionary insights into the conquest of land by plants.</title>
        <authorList>
            <person name="Rensing S."/>
            <person name="Lang D."/>
            <person name="Zimmer A."/>
            <person name="Terry A."/>
            <person name="Salamov A."/>
            <person name="Shapiro H."/>
            <person name="Nishiyama T."/>
            <person name="Perroud P.-F."/>
            <person name="Lindquist E."/>
            <person name="Kamisugi Y."/>
            <person name="Tanahashi T."/>
            <person name="Sakakibara K."/>
            <person name="Fujita T."/>
            <person name="Oishi K."/>
            <person name="Shin-I T."/>
            <person name="Kuroki Y."/>
            <person name="Toyoda A."/>
            <person name="Suzuki Y."/>
            <person name="Hashimoto A."/>
            <person name="Yamaguchi K."/>
            <person name="Sugano A."/>
            <person name="Kohara Y."/>
            <person name="Fujiyama A."/>
            <person name="Anterola A."/>
            <person name="Aoki S."/>
            <person name="Ashton N."/>
            <person name="Barbazuk W.B."/>
            <person name="Barker E."/>
            <person name="Bennetzen J."/>
            <person name="Bezanilla M."/>
            <person name="Blankenship R."/>
            <person name="Cho S.H."/>
            <person name="Dutcher S."/>
            <person name="Estelle M."/>
            <person name="Fawcett J.A."/>
            <person name="Gundlach H."/>
            <person name="Hanada K."/>
            <person name="Heyl A."/>
            <person name="Hicks K.A."/>
            <person name="Hugh J."/>
            <person name="Lohr M."/>
            <person name="Mayer K."/>
            <person name="Melkozernov A."/>
            <person name="Murata T."/>
            <person name="Nelson D."/>
            <person name="Pils B."/>
            <person name="Prigge M."/>
            <person name="Reiss B."/>
            <person name="Renner T."/>
            <person name="Rombauts S."/>
            <person name="Rushton P."/>
            <person name="Sanderfoot A."/>
            <person name="Schween G."/>
            <person name="Shiu S.-H."/>
            <person name="Stueber K."/>
            <person name="Theodoulou F.L."/>
            <person name="Tu H."/>
            <person name="Van de Peer Y."/>
            <person name="Verrier P.J."/>
            <person name="Waters E."/>
            <person name="Wood A."/>
            <person name="Yang L."/>
            <person name="Cove D."/>
            <person name="Cuming A."/>
            <person name="Hasebe M."/>
            <person name="Lucas S."/>
            <person name="Mishler D.B."/>
            <person name="Reski R."/>
            <person name="Grigoriev I."/>
            <person name="Quatrano R.S."/>
            <person name="Boore J.L."/>
        </authorList>
    </citation>
    <scope>NUCLEOTIDE SEQUENCE [LARGE SCALE GENOMIC DNA]</scope>
    <source>
        <strain evidence="6 7">cv. Gransden 2004</strain>
    </source>
</reference>
<dbReference type="InterPro" id="IPR037293">
    <property type="entry name" value="Gal_Oxidase_central_sf"/>
</dbReference>
<dbReference type="RefSeq" id="XP_024390196.1">
    <property type="nucleotide sequence ID" value="XM_024534428.2"/>
</dbReference>
<dbReference type="PANTHER" id="PTHR32208:SF98">
    <property type="entry name" value="GLYOXAL OXIDASE N-TERMINAL DOMAIN-CONTAINING PROTEIN"/>
    <property type="match status" value="1"/>
</dbReference>
<dbReference type="InterPro" id="IPR013783">
    <property type="entry name" value="Ig-like_fold"/>
</dbReference>
<dbReference type="InterPro" id="IPR011043">
    <property type="entry name" value="Gal_Oxase/kelch_b-propeller"/>
</dbReference>
<dbReference type="EMBL" id="ABEU02000012">
    <property type="protein sequence ID" value="PNR43654.1"/>
    <property type="molecule type" value="Genomic_DNA"/>
</dbReference>
<evidence type="ECO:0000259" key="3">
    <source>
        <dbReference type="Pfam" id="PF07250"/>
    </source>
</evidence>
<dbReference type="STRING" id="3218.A0A2K1JQ33"/>
<evidence type="ECO:0000259" key="4">
    <source>
        <dbReference type="Pfam" id="PF09118"/>
    </source>
</evidence>
<dbReference type="Gene3D" id="2.130.10.80">
    <property type="entry name" value="Galactose oxidase/kelch, beta-propeller"/>
    <property type="match status" value="1"/>
</dbReference>
<dbReference type="PaxDb" id="3218-PP1S91_94V6.1"/>
<evidence type="ECO:0000256" key="1">
    <source>
        <dbReference type="ARBA" id="ARBA00022729"/>
    </source>
</evidence>
<dbReference type="SUPFAM" id="SSF81296">
    <property type="entry name" value="E set domains"/>
    <property type="match status" value="1"/>
</dbReference>
<keyword evidence="7" id="KW-1185">Reference proteome</keyword>
<dbReference type="EnsemblPlants" id="Pp3c12_9480V3.2">
    <property type="protein sequence ID" value="Pp3c12_9480V3.2"/>
    <property type="gene ID" value="Pp3c12_9480"/>
</dbReference>
<dbReference type="Gene3D" id="2.60.40.10">
    <property type="entry name" value="Immunoglobulins"/>
    <property type="match status" value="1"/>
</dbReference>
<dbReference type="EnsemblPlants" id="Pp3c12_9480V3.1">
    <property type="protein sequence ID" value="Pp3c12_9480V3.1"/>
    <property type="gene ID" value="Pp3c12_9480"/>
</dbReference>
<sequence>MQETMQFEMKLQTAKADLSLRREIWVLLVWLLLVQKGEAQQPFASPAQTSPSPGTATWALLHKNVGIASMHTAVTHTGQVLFLDRTDIGPSLISLANGLCRDNQRDMSSQHDCTSHSLMFNPIDNSVRPLLVITDTWCSSGQFLPNGTLMQTGGYNDGVQRVRWLTPCGSDGSCDWVESSTDLLQAGRWYASNQLLPDGRMFVLGGQYSPTYEFIPSNGLGIFTLPLLESKNYFNWYPFIHLLPDGTLYIFADRDSLILDYNTNTIVKTFPSIPGEPRNYPCAGSSVMFALENGGTSAPEVLVCGGASIMAPGNVTAQYPASQTCGRITVWDTNPGWSMQDMPIRRNMGDMVMLPNSQILIINGAQNGAQGWDNAASNPVLNPVIYDPDSWSFQVQPASTIPRVYHSTANLLPDGRVLVAGSNCHIHYTFVGEFPTELRVEAFQPAYMDPIHDSIKPLFVSNPITISYGAPFDVQVSIPGPVQGMVGLTLTSSPFTTHSYSQGQRQVKLAISPPMQLSSNVYSISTKGPLNANVAPPSWYMLHALHQQIPSYGVWVQVQ</sequence>
<dbReference type="Proteomes" id="UP000006727">
    <property type="component" value="Chromosome 12"/>
</dbReference>
<reference evidence="5 7" key="2">
    <citation type="journal article" date="2018" name="Plant J.">
        <title>The Physcomitrella patens chromosome-scale assembly reveals moss genome structure and evolution.</title>
        <authorList>
            <person name="Lang D."/>
            <person name="Ullrich K.K."/>
            <person name="Murat F."/>
            <person name="Fuchs J."/>
            <person name="Jenkins J."/>
            <person name="Haas F.B."/>
            <person name="Piednoel M."/>
            <person name="Gundlach H."/>
            <person name="Van Bel M."/>
            <person name="Meyberg R."/>
            <person name="Vives C."/>
            <person name="Morata J."/>
            <person name="Symeonidi A."/>
            <person name="Hiss M."/>
            <person name="Muchero W."/>
            <person name="Kamisugi Y."/>
            <person name="Saleh O."/>
            <person name="Blanc G."/>
            <person name="Decker E.L."/>
            <person name="van Gessel N."/>
            <person name="Grimwood J."/>
            <person name="Hayes R.D."/>
            <person name="Graham S.W."/>
            <person name="Gunter L.E."/>
            <person name="McDaniel S.F."/>
            <person name="Hoernstein S.N.W."/>
            <person name="Larsson A."/>
            <person name="Li F.W."/>
            <person name="Perroud P.F."/>
            <person name="Phillips J."/>
            <person name="Ranjan P."/>
            <person name="Rokshar D.S."/>
            <person name="Rothfels C.J."/>
            <person name="Schneider L."/>
            <person name="Shu S."/>
            <person name="Stevenson D.W."/>
            <person name="Thummler F."/>
            <person name="Tillich M."/>
            <person name="Villarreal Aguilar J.C."/>
            <person name="Widiez T."/>
            <person name="Wong G.K."/>
            <person name="Wymore A."/>
            <person name="Zhang Y."/>
            <person name="Zimmer A.D."/>
            <person name="Quatrano R.S."/>
            <person name="Mayer K.F.X."/>
            <person name="Goodstein D."/>
            <person name="Casacuberta J.M."/>
            <person name="Vandepoele K."/>
            <person name="Reski R."/>
            <person name="Cuming A.C."/>
            <person name="Tuskan G.A."/>
            <person name="Maumus F."/>
            <person name="Salse J."/>
            <person name="Schmutz J."/>
            <person name="Rensing S.A."/>
        </authorList>
    </citation>
    <scope>NUCLEOTIDE SEQUENCE [LARGE SCALE GENOMIC DNA]</scope>
    <source>
        <strain evidence="6 7">cv. Gransden 2004</strain>
    </source>
</reference>
<organism evidence="5">
    <name type="scientific">Physcomitrium patens</name>
    <name type="common">Spreading-leaved earth moss</name>
    <name type="synonym">Physcomitrella patens</name>
    <dbReference type="NCBI Taxonomy" id="3218"/>
    <lineage>
        <taxon>Eukaryota</taxon>
        <taxon>Viridiplantae</taxon>
        <taxon>Streptophyta</taxon>
        <taxon>Embryophyta</taxon>
        <taxon>Bryophyta</taxon>
        <taxon>Bryophytina</taxon>
        <taxon>Bryopsida</taxon>
        <taxon>Funariidae</taxon>
        <taxon>Funariales</taxon>
        <taxon>Funariaceae</taxon>
        <taxon>Physcomitrium</taxon>
    </lineage>
</organism>
<name>A0A2K1JQ33_PHYPA</name>
<feature type="domain" description="Galactose oxidase-like Early set" evidence="4">
    <location>
        <begin position="461"/>
        <end position="558"/>
    </location>
</feature>
<feature type="chain" id="PRO_5043158147" description="Galactose oxidase-like Early set domain-containing protein" evidence="2">
    <location>
        <begin position="40"/>
        <end position="559"/>
    </location>
</feature>
<accession>A0A2K1JQ33</accession>
<dbReference type="Gramene" id="Pp3c12_9480V3.1">
    <property type="protein sequence ID" value="Pp3c12_9480V3.1"/>
    <property type="gene ID" value="Pp3c12_9480"/>
</dbReference>
<reference evidence="6" key="3">
    <citation type="submission" date="2020-12" db="UniProtKB">
        <authorList>
            <consortium name="EnsemblPlants"/>
        </authorList>
    </citation>
    <scope>IDENTIFICATION</scope>
</reference>
<feature type="signal peptide" evidence="2">
    <location>
        <begin position="1"/>
        <end position="39"/>
    </location>
</feature>
<proteinExistence type="predicted"/>
<evidence type="ECO:0000256" key="2">
    <source>
        <dbReference type="SAM" id="SignalP"/>
    </source>
</evidence>
<dbReference type="PANTHER" id="PTHR32208">
    <property type="entry name" value="SECRETED PROTEIN-RELATED"/>
    <property type="match status" value="1"/>
</dbReference>
<dbReference type="Gramene" id="Pp3c12_9480V3.2">
    <property type="protein sequence ID" value="Pp3c12_9480V3.2"/>
    <property type="gene ID" value="Pp3c12_9480"/>
</dbReference>
<gene>
    <name evidence="6" type="primary">LOC112289305</name>
    <name evidence="5" type="ORF">PHYPA_016035</name>
</gene>
<dbReference type="GeneID" id="112289305"/>
<evidence type="ECO:0008006" key="8">
    <source>
        <dbReference type="Google" id="ProtNLM"/>
    </source>
</evidence>
<dbReference type="CDD" id="cd02851">
    <property type="entry name" value="E_set_GO_C"/>
    <property type="match status" value="1"/>
</dbReference>
<dbReference type="OMA" id="NCHIHYT"/>
<dbReference type="KEGG" id="ppp:112289305"/>
<evidence type="ECO:0000313" key="7">
    <source>
        <dbReference type="Proteomes" id="UP000006727"/>
    </source>
</evidence>
<dbReference type="OrthoDB" id="2019572at2759"/>